<dbReference type="CDD" id="cd03702">
    <property type="entry name" value="IF2_mtIF2_II"/>
    <property type="match status" value="1"/>
</dbReference>
<name>A0A510JH15_9FUSO</name>
<dbReference type="InterPro" id="IPR000795">
    <property type="entry name" value="T_Tr_GTP-bd_dom"/>
</dbReference>
<dbReference type="Pfam" id="PF22042">
    <property type="entry name" value="EF-G_D2"/>
    <property type="match status" value="1"/>
</dbReference>
<dbReference type="InterPro" id="IPR006847">
    <property type="entry name" value="IF2_N"/>
</dbReference>
<keyword evidence="3 8" id="KW-0396">Initiation factor</keyword>
<feature type="compositionally biased region" description="Basic and acidic residues" evidence="11">
    <location>
        <begin position="405"/>
        <end position="423"/>
    </location>
</feature>
<dbReference type="CDD" id="cd03692">
    <property type="entry name" value="mtIF2_IVc"/>
    <property type="match status" value="1"/>
</dbReference>
<dbReference type="FunFam" id="2.40.30.10:FF:000008">
    <property type="entry name" value="Translation initiation factor IF-2"/>
    <property type="match status" value="1"/>
</dbReference>
<dbReference type="InterPro" id="IPR023115">
    <property type="entry name" value="TIF_IF2_dom3"/>
</dbReference>
<reference evidence="13 14" key="1">
    <citation type="submission" date="2019-07" db="EMBL/GenBank/DDBJ databases">
        <title>Complete Genome Sequence of Leptotrichia hofstadii Strain JCM16775.</title>
        <authorList>
            <person name="Watanabe S."/>
            <person name="Cui L."/>
        </authorList>
    </citation>
    <scope>NUCLEOTIDE SEQUENCE [LARGE SCALE GENOMIC DNA]</scope>
    <source>
        <strain evidence="13 14">JCM16775</strain>
    </source>
</reference>
<evidence type="ECO:0000256" key="11">
    <source>
        <dbReference type="SAM" id="MobiDB-lite"/>
    </source>
</evidence>
<evidence type="ECO:0000256" key="8">
    <source>
        <dbReference type="HAMAP-Rule" id="MF_00100"/>
    </source>
</evidence>
<dbReference type="InterPro" id="IPR044145">
    <property type="entry name" value="IF2_II"/>
</dbReference>
<dbReference type="PANTHER" id="PTHR43381:SF5">
    <property type="entry name" value="TR-TYPE G DOMAIN-CONTAINING PROTEIN"/>
    <property type="match status" value="1"/>
</dbReference>
<dbReference type="InterPro" id="IPR000178">
    <property type="entry name" value="TF_IF2_bacterial-like"/>
</dbReference>
<dbReference type="PROSITE" id="PS51722">
    <property type="entry name" value="G_TR_2"/>
    <property type="match status" value="1"/>
</dbReference>
<feature type="domain" description="Tr-type G" evidence="12">
    <location>
        <begin position="534"/>
        <end position="703"/>
    </location>
</feature>
<dbReference type="FunFam" id="2.40.30.10:FF:000054">
    <property type="entry name" value="Translation initiation factor IF-2"/>
    <property type="match status" value="1"/>
</dbReference>
<dbReference type="InterPro" id="IPR015760">
    <property type="entry name" value="TIF_IF2"/>
</dbReference>
<dbReference type="PROSITE" id="PS01176">
    <property type="entry name" value="IF2"/>
    <property type="match status" value="1"/>
</dbReference>
<evidence type="ECO:0000256" key="10">
    <source>
        <dbReference type="SAM" id="Coils"/>
    </source>
</evidence>
<dbReference type="PANTHER" id="PTHR43381">
    <property type="entry name" value="TRANSLATION INITIATION FACTOR IF-2-RELATED"/>
    <property type="match status" value="1"/>
</dbReference>
<dbReference type="HAMAP" id="MF_00100_B">
    <property type="entry name" value="IF_2_B"/>
    <property type="match status" value="1"/>
</dbReference>
<sequence>MKVKVHELAKELGYNGTAKFIEDIDKIGVKGKKHHMNVLSDEEVSLIRKKLQKGVQNNQNNSKTENLNKSENKTESSTKENIAKTVSSHSESQKNSNAEHNKINESKNINKNYEKPKQPLEKDIKLNVEKKSDDSNNKNNLNTTKNLDNNKNQKFEKSNKFDKKENNRKMEMKVNLSSQNNKANELNKEKQNFQSRENRDSRENRENSGRTFQNRDNRNREDRNKDGFRKEGRDNFRRDNRNFNKDGNNQTRDNRDNRGFQNRDNRENRENSGRTFQNRDNRNREDRNKDGFRKEGRDNFRRDNRSFNKDGNSQARDSRDNRGFQNRDRDNQSTGRNFRDRQDNRGFSDRGGFNKDRDDFRRDSRNFSNAKKEPASEIPASTVAEKGKAGGKGKGKFDKKKYEKNRRDREHQEKELRSDFRKDDKKKKKNKKQEKTVKDEIVRIEGESIGMITIGEEIVIKDLAEKLGINVSDIIKKFFMEGKLLTANAILSFEEAEEVALEYEVIVEKEVVEEISYGEKYHLEQEDEEAELVTRAPVITIMGHVDHGKTSLLDALRHTNVMSDEAGGITQKIGAYQVNWKGQRITFIDTPGHEAFTEMRARGANITDISILIVAADDGVKPQTVEAISHAKEAGVPIIVAINKIDKPGADPMKVRTELTEYGLMSPEWGGTTEFVEISAKQKINLEELLETILITAELEELKANPNKRPKAVVVESRLDPKMGAVADVLVQEGTLKIGDVFVAGEAHGRVRSMLDDRGKKINKAIVSQPVEITGFNVVPNAGDVLYGVESDKQAKKIVEDFIREKKVNEQNKKKHISLESLSQELEEQELKELKCIIRADSKGSVEALRESLEKLNTEKVVINIIQGSAGAVSEGDVKLAEVSNAIIIAFNVRPTTPARIIAEKIGVEIRNYNVIYHATEEIEKAMKGMLDPEYKEVYYGRIEVKQVFKVSNVGNIAGAIVVDGKVTKDSKIRVIRDGIIIFNGELGSLKRFKDDVKEVVMGQECGIGIQDFNDIKAGDIIESYIMEEIPR</sequence>
<comment type="similarity">
    <text evidence="1 8 9">Belongs to the TRAFAC class translation factor GTPase superfamily. Classic translation factor GTPase family. IF-2 subfamily.</text>
</comment>
<comment type="subcellular location">
    <subcellularLocation>
        <location evidence="8">Cytoplasm</location>
    </subcellularLocation>
</comment>
<dbReference type="NCBIfam" id="TIGR00231">
    <property type="entry name" value="small_GTP"/>
    <property type="match status" value="1"/>
</dbReference>
<dbReference type="Proteomes" id="UP000321892">
    <property type="component" value="Chromosome"/>
</dbReference>
<dbReference type="RefSeq" id="WP_036087943.1">
    <property type="nucleotide sequence ID" value="NZ_AP019823.1"/>
</dbReference>
<evidence type="ECO:0000256" key="4">
    <source>
        <dbReference type="ARBA" id="ARBA00022741"/>
    </source>
</evidence>
<protein>
    <recommendedName>
        <fullName evidence="2 8">Translation initiation factor IF-2</fullName>
    </recommendedName>
</protein>
<feature type="compositionally biased region" description="Polar residues" evidence="11">
    <location>
        <begin position="84"/>
        <end position="96"/>
    </location>
</feature>
<dbReference type="FunFam" id="3.40.50.10050:FF:000001">
    <property type="entry name" value="Translation initiation factor IF-2"/>
    <property type="match status" value="1"/>
</dbReference>
<feature type="binding site" evidence="8">
    <location>
        <begin position="643"/>
        <end position="646"/>
    </location>
    <ligand>
        <name>GTP</name>
        <dbReference type="ChEBI" id="CHEBI:37565"/>
    </ligand>
</feature>
<feature type="region of interest" description="G-domain" evidence="8">
    <location>
        <begin position="537"/>
        <end position="685"/>
    </location>
</feature>
<evidence type="ECO:0000313" key="13">
    <source>
        <dbReference type="EMBL" id="BBM38456.1"/>
    </source>
</evidence>
<feature type="compositionally biased region" description="Basic and acidic residues" evidence="11">
    <location>
        <begin position="316"/>
        <end position="375"/>
    </location>
</feature>
<comment type="function">
    <text evidence="7 8 9">One of the essential components for the initiation of protein synthesis. Protects formylmethionyl-tRNA from spontaneous hydrolysis and promotes its binding to the 30S ribosomal subunits. Also involved in the hydrolysis of GTP during the formation of the 70S ribosomal complex.</text>
</comment>
<dbReference type="Pfam" id="PF11987">
    <property type="entry name" value="IF-2"/>
    <property type="match status" value="1"/>
</dbReference>
<dbReference type="Gene3D" id="1.10.10.2480">
    <property type="match status" value="1"/>
</dbReference>
<keyword evidence="8" id="KW-0963">Cytoplasm</keyword>
<keyword evidence="5 8" id="KW-0648">Protein biosynthesis</keyword>
<feature type="compositionally biased region" description="Basic and acidic residues" evidence="11">
    <location>
        <begin position="151"/>
        <end position="172"/>
    </location>
</feature>
<dbReference type="SUPFAM" id="SSF50447">
    <property type="entry name" value="Translation proteins"/>
    <property type="match status" value="2"/>
</dbReference>
<evidence type="ECO:0000256" key="6">
    <source>
        <dbReference type="ARBA" id="ARBA00023134"/>
    </source>
</evidence>
<dbReference type="Gene3D" id="3.40.50.300">
    <property type="entry name" value="P-loop containing nucleotide triphosphate hydrolases"/>
    <property type="match status" value="1"/>
</dbReference>
<evidence type="ECO:0000256" key="3">
    <source>
        <dbReference type="ARBA" id="ARBA00022540"/>
    </source>
</evidence>
<organism evidence="13 14">
    <name type="scientific">Leptotrichia hofstadii</name>
    <dbReference type="NCBI Taxonomy" id="157688"/>
    <lineage>
        <taxon>Bacteria</taxon>
        <taxon>Fusobacteriati</taxon>
        <taxon>Fusobacteriota</taxon>
        <taxon>Fusobacteriia</taxon>
        <taxon>Fusobacteriales</taxon>
        <taxon>Leptotrichiaceae</taxon>
        <taxon>Leptotrichia</taxon>
    </lineage>
</organism>
<dbReference type="GO" id="GO:0003924">
    <property type="term" value="F:GTPase activity"/>
    <property type="evidence" value="ECO:0007669"/>
    <property type="project" value="UniProtKB-UniRule"/>
</dbReference>
<accession>A0A510JH15</accession>
<dbReference type="Gene3D" id="3.40.50.10050">
    <property type="entry name" value="Translation initiation factor IF- 2, domain 3"/>
    <property type="match status" value="1"/>
</dbReference>
<dbReference type="CDD" id="cd01887">
    <property type="entry name" value="IF2_eIF5B"/>
    <property type="match status" value="1"/>
</dbReference>
<feature type="coiled-coil region" evidence="10">
    <location>
        <begin position="809"/>
        <end position="859"/>
    </location>
</feature>
<feature type="compositionally biased region" description="Basic and acidic residues" evidence="11">
    <location>
        <begin position="112"/>
        <end position="136"/>
    </location>
</feature>
<dbReference type="GO" id="GO:0003743">
    <property type="term" value="F:translation initiation factor activity"/>
    <property type="evidence" value="ECO:0007669"/>
    <property type="project" value="UniProtKB-UniRule"/>
</dbReference>
<feature type="compositionally biased region" description="Polar residues" evidence="11">
    <location>
        <begin position="54"/>
        <end position="65"/>
    </location>
</feature>
<feature type="compositionally biased region" description="Basic and acidic residues" evidence="11">
    <location>
        <begin position="185"/>
        <end position="244"/>
    </location>
</feature>
<evidence type="ECO:0000256" key="5">
    <source>
        <dbReference type="ARBA" id="ARBA00022917"/>
    </source>
</evidence>
<dbReference type="SUPFAM" id="SSF52540">
    <property type="entry name" value="P-loop containing nucleoside triphosphate hydrolases"/>
    <property type="match status" value="1"/>
</dbReference>
<evidence type="ECO:0000256" key="1">
    <source>
        <dbReference type="ARBA" id="ARBA00007733"/>
    </source>
</evidence>
<dbReference type="EMBL" id="AP019823">
    <property type="protein sequence ID" value="BBM38456.1"/>
    <property type="molecule type" value="Genomic_DNA"/>
</dbReference>
<dbReference type="Gene3D" id="2.40.30.10">
    <property type="entry name" value="Translation factors"/>
    <property type="match status" value="2"/>
</dbReference>
<gene>
    <name evidence="8" type="primary">infB</name>
    <name evidence="13" type="ORF">JCM16775_1165</name>
</gene>
<feature type="compositionally biased region" description="Basic and acidic residues" evidence="11">
    <location>
        <begin position="252"/>
        <end position="308"/>
    </location>
</feature>
<dbReference type="InterPro" id="IPR009000">
    <property type="entry name" value="Transl_B-barrel_sf"/>
</dbReference>
<dbReference type="FunFam" id="3.40.50.300:FF:000019">
    <property type="entry name" value="Translation initiation factor IF-2"/>
    <property type="match status" value="1"/>
</dbReference>
<dbReference type="NCBIfam" id="TIGR00487">
    <property type="entry name" value="IF-2"/>
    <property type="match status" value="1"/>
</dbReference>
<dbReference type="OrthoDB" id="9811804at2"/>
<keyword evidence="6 8" id="KW-0342">GTP-binding</keyword>
<evidence type="ECO:0000256" key="9">
    <source>
        <dbReference type="RuleBase" id="RU000644"/>
    </source>
</evidence>
<keyword evidence="10" id="KW-0175">Coiled coil</keyword>
<feature type="compositionally biased region" description="Basic residues" evidence="11">
    <location>
        <begin position="389"/>
        <end position="404"/>
    </location>
</feature>
<feature type="compositionally biased region" description="Basic and acidic residues" evidence="11">
    <location>
        <begin position="66"/>
        <end position="82"/>
    </location>
</feature>
<evidence type="ECO:0000256" key="2">
    <source>
        <dbReference type="ARBA" id="ARBA00020675"/>
    </source>
</evidence>
<dbReference type="GO" id="GO:0005525">
    <property type="term" value="F:GTP binding"/>
    <property type="evidence" value="ECO:0007669"/>
    <property type="project" value="UniProtKB-KW"/>
</dbReference>
<evidence type="ECO:0000256" key="7">
    <source>
        <dbReference type="ARBA" id="ARBA00025162"/>
    </source>
</evidence>
<dbReference type="GO" id="GO:0005829">
    <property type="term" value="C:cytosol"/>
    <property type="evidence" value="ECO:0007669"/>
    <property type="project" value="TreeGrafter"/>
</dbReference>
<feature type="compositionally biased region" description="Low complexity" evidence="11">
    <location>
        <begin position="137"/>
        <end position="150"/>
    </location>
</feature>
<dbReference type="AlphaFoldDB" id="A0A510JH15"/>
<dbReference type="InterPro" id="IPR053905">
    <property type="entry name" value="EF-G-like_DII"/>
</dbReference>
<keyword evidence="14" id="KW-1185">Reference proteome</keyword>
<feature type="binding site" evidence="8">
    <location>
        <begin position="543"/>
        <end position="550"/>
    </location>
    <ligand>
        <name>GTP</name>
        <dbReference type="ChEBI" id="CHEBI:37565"/>
    </ligand>
</feature>
<dbReference type="InterPro" id="IPR036925">
    <property type="entry name" value="TIF_IF2_dom3_sf"/>
</dbReference>
<dbReference type="Pfam" id="PF00009">
    <property type="entry name" value="GTP_EFTU"/>
    <property type="match status" value="1"/>
</dbReference>
<dbReference type="KEGG" id="lhf:JCM16775_1165"/>
<evidence type="ECO:0000259" key="12">
    <source>
        <dbReference type="PROSITE" id="PS51722"/>
    </source>
</evidence>
<feature type="region of interest" description="Disordered" evidence="11">
    <location>
        <begin position="53"/>
        <end position="437"/>
    </location>
</feature>
<dbReference type="InterPro" id="IPR005225">
    <property type="entry name" value="Small_GTP-bd"/>
</dbReference>
<dbReference type="PRINTS" id="PR00449">
    <property type="entry name" value="RASTRNSFRMNG"/>
</dbReference>
<proteinExistence type="inferred from homology"/>
<keyword evidence="4 8" id="KW-0547">Nucleotide-binding</keyword>
<dbReference type="SUPFAM" id="SSF52156">
    <property type="entry name" value="Initiation factor IF2/eIF5b, domain 3"/>
    <property type="match status" value="1"/>
</dbReference>
<dbReference type="InterPro" id="IPR027417">
    <property type="entry name" value="P-loop_NTPase"/>
</dbReference>
<feature type="compositionally biased region" description="Polar residues" evidence="11">
    <location>
        <begin position="175"/>
        <end position="184"/>
    </location>
</feature>
<evidence type="ECO:0000313" key="14">
    <source>
        <dbReference type="Proteomes" id="UP000321892"/>
    </source>
</evidence>
<feature type="binding site" evidence="8">
    <location>
        <begin position="589"/>
        <end position="593"/>
    </location>
    <ligand>
        <name>GTP</name>
        <dbReference type="ChEBI" id="CHEBI:37565"/>
    </ligand>
</feature>
<dbReference type="Pfam" id="PF04760">
    <property type="entry name" value="IF2_N"/>
    <property type="match status" value="1"/>
</dbReference>